<keyword evidence="3" id="KW-1003">Cell membrane</keyword>
<organism evidence="9 10">
    <name type="scientific">Paenibacillus oryzisoli</name>
    <dbReference type="NCBI Taxonomy" id="1850517"/>
    <lineage>
        <taxon>Bacteria</taxon>
        <taxon>Bacillati</taxon>
        <taxon>Bacillota</taxon>
        <taxon>Bacilli</taxon>
        <taxon>Bacillales</taxon>
        <taxon>Paenibacillaceae</taxon>
        <taxon>Paenibacillus</taxon>
    </lineage>
</organism>
<evidence type="ECO:0000256" key="5">
    <source>
        <dbReference type="ARBA" id="ARBA00022989"/>
    </source>
</evidence>
<feature type="transmembrane region" description="Helical" evidence="7">
    <location>
        <begin position="260"/>
        <end position="278"/>
    </location>
</feature>
<dbReference type="RefSeq" id="WP_068662786.1">
    <property type="nucleotide sequence ID" value="NZ_LYPB01000049.1"/>
</dbReference>
<evidence type="ECO:0000259" key="8">
    <source>
        <dbReference type="PROSITE" id="PS50928"/>
    </source>
</evidence>
<protein>
    <submittedName>
        <fullName evidence="9">Protein lplB</fullName>
    </submittedName>
</protein>
<dbReference type="InterPro" id="IPR035906">
    <property type="entry name" value="MetI-like_sf"/>
</dbReference>
<feature type="transmembrane region" description="Helical" evidence="7">
    <location>
        <begin position="229"/>
        <end position="248"/>
    </location>
</feature>
<dbReference type="PANTHER" id="PTHR30193:SF44">
    <property type="entry name" value="LACTOSE TRANSPORT SYSTEM PERMEASE PROTEIN LACF"/>
    <property type="match status" value="1"/>
</dbReference>
<reference evidence="9 10" key="1">
    <citation type="submission" date="2016-05" db="EMBL/GenBank/DDBJ databases">
        <title>Paenibacillus sp. 1ZS3-15 nov., isolated from the rhizosphere soil.</title>
        <authorList>
            <person name="Zhang X.X."/>
            <person name="Zhang J."/>
        </authorList>
    </citation>
    <scope>NUCLEOTIDE SEQUENCE [LARGE SCALE GENOMIC DNA]</scope>
    <source>
        <strain evidence="9 10">1ZS3-15</strain>
    </source>
</reference>
<dbReference type="GO" id="GO:0005886">
    <property type="term" value="C:plasma membrane"/>
    <property type="evidence" value="ECO:0007669"/>
    <property type="project" value="UniProtKB-SubCell"/>
</dbReference>
<comment type="similarity">
    <text evidence="7">Belongs to the binding-protein-dependent transport system permease family.</text>
</comment>
<evidence type="ECO:0000256" key="4">
    <source>
        <dbReference type="ARBA" id="ARBA00022692"/>
    </source>
</evidence>
<keyword evidence="10" id="KW-1185">Reference proteome</keyword>
<keyword evidence="4 7" id="KW-0812">Transmembrane</keyword>
<dbReference type="EMBL" id="LYPB01000049">
    <property type="protein sequence ID" value="OAS21211.1"/>
    <property type="molecule type" value="Genomic_DNA"/>
</dbReference>
<keyword evidence="6 7" id="KW-0472">Membrane</keyword>
<feature type="transmembrane region" description="Helical" evidence="7">
    <location>
        <begin position="290"/>
        <end position="309"/>
    </location>
</feature>
<dbReference type="Proteomes" id="UP000078454">
    <property type="component" value="Unassembled WGS sequence"/>
</dbReference>
<keyword evidence="2 7" id="KW-0813">Transport</keyword>
<name>A0A198AJI2_9BACL</name>
<dbReference type="InterPro" id="IPR051393">
    <property type="entry name" value="ABC_transporter_permease"/>
</dbReference>
<evidence type="ECO:0000256" key="2">
    <source>
        <dbReference type="ARBA" id="ARBA00022448"/>
    </source>
</evidence>
<feature type="transmembrane region" description="Helical" evidence="7">
    <location>
        <begin position="98"/>
        <end position="119"/>
    </location>
</feature>
<proteinExistence type="inferred from homology"/>
<keyword evidence="5 7" id="KW-1133">Transmembrane helix</keyword>
<dbReference type="PANTHER" id="PTHR30193">
    <property type="entry name" value="ABC TRANSPORTER PERMEASE PROTEIN"/>
    <property type="match status" value="1"/>
</dbReference>
<dbReference type="Pfam" id="PF00528">
    <property type="entry name" value="BPD_transp_1"/>
    <property type="match status" value="1"/>
</dbReference>
<evidence type="ECO:0000256" key="1">
    <source>
        <dbReference type="ARBA" id="ARBA00004651"/>
    </source>
</evidence>
<feature type="transmembrane region" description="Helical" evidence="7">
    <location>
        <begin position="140"/>
        <end position="165"/>
    </location>
</feature>
<dbReference type="GO" id="GO:0055085">
    <property type="term" value="P:transmembrane transport"/>
    <property type="evidence" value="ECO:0007669"/>
    <property type="project" value="InterPro"/>
</dbReference>
<evidence type="ECO:0000256" key="7">
    <source>
        <dbReference type="RuleBase" id="RU363032"/>
    </source>
</evidence>
<dbReference type="PROSITE" id="PS50928">
    <property type="entry name" value="ABC_TM1"/>
    <property type="match status" value="1"/>
</dbReference>
<accession>A0A198AJI2</accession>
<evidence type="ECO:0000256" key="3">
    <source>
        <dbReference type="ARBA" id="ARBA00022475"/>
    </source>
</evidence>
<dbReference type="SUPFAM" id="SSF161098">
    <property type="entry name" value="MetI-like"/>
    <property type="match status" value="1"/>
</dbReference>
<comment type="caution">
    <text evidence="9">The sequence shown here is derived from an EMBL/GenBank/DDBJ whole genome shotgun (WGS) entry which is preliminary data.</text>
</comment>
<sequence>MAKITPSHTIDSLDAGVIPKTKNRLKARIVHNLDLYLIISIPLLVLLIYSYVPMLGIVIAFKNYRVFDGILDSKWVGLTHFRTLLSDPKFFSVLSNTMLINLFKFIFQFPLPIILALLLNEVRTGFVKRMTQTLTYLPHFLSWVVIAGIFVDILSPSTGIINAMLKVFNISPIAFLGDDSYFRSVLVASTAWKETGWSAIIYLAALTSIDPDLYAASSVDGAGKLRQTWHITLPGIASTIVFIIILRVSTLLGSDTEQVLLLYNPLVYGVGDVIGTYVYREGIQNGSYSYTTAVGLFVSIIGFTLMVTANKISRKYSNRGIW</sequence>
<feature type="domain" description="ABC transmembrane type-1" evidence="8">
    <location>
        <begin position="94"/>
        <end position="309"/>
    </location>
</feature>
<evidence type="ECO:0000256" key="6">
    <source>
        <dbReference type="ARBA" id="ARBA00023136"/>
    </source>
</evidence>
<dbReference type="STRING" id="1850517.A8708_30480"/>
<evidence type="ECO:0000313" key="9">
    <source>
        <dbReference type="EMBL" id="OAS21211.1"/>
    </source>
</evidence>
<dbReference type="CDD" id="cd06261">
    <property type="entry name" value="TM_PBP2"/>
    <property type="match status" value="1"/>
</dbReference>
<evidence type="ECO:0000313" key="10">
    <source>
        <dbReference type="Proteomes" id="UP000078454"/>
    </source>
</evidence>
<dbReference type="InterPro" id="IPR000515">
    <property type="entry name" value="MetI-like"/>
</dbReference>
<dbReference type="Gene3D" id="1.10.3720.10">
    <property type="entry name" value="MetI-like"/>
    <property type="match status" value="1"/>
</dbReference>
<gene>
    <name evidence="9" type="ORF">A8708_30480</name>
</gene>
<comment type="subcellular location">
    <subcellularLocation>
        <location evidence="1 7">Cell membrane</location>
        <topology evidence="1 7">Multi-pass membrane protein</topology>
    </subcellularLocation>
</comment>
<dbReference type="AlphaFoldDB" id="A0A198AJI2"/>
<dbReference type="OrthoDB" id="2559128at2"/>
<feature type="transmembrane region" description="Helical" evidence="7">
    <location>
        <begin position="35"/>
        <end position="61"/>
    </location>
</feature>